<evidence type="ECO:0000313" key="3">
    <source>
        <dbReference type="Ensembl" id="ENSMMSP00000006525.1"/>
    </source>
</evidence>
<evidence type="ECO:0000259" key="2">
    <source>
        <dbReference type="Pfam" id="PF11976"/>
    </source>
</evidence>
<sequence length="48" mass="5598">MVDKKPKEDVKTENSNHINLKVVEQDGSVVWFKIKRHTPCSKLINPYC</sequence>
<dbReference type="GeneTree" id="ENSGT00940000169203"/>
<dbReference type="InterPro" id="IPR022617">
    <property type="entry name" value="Rad60/SUMO-like_dom"/>
</dbReference>
<keyword evidence="1" id="KW-1017">Isopeptide bond</keyword>
<accession>A0A8C6CZU9</accession>
<dbReference type="SUPFAM" id="SSF54236">
    <property type="entry name" value="Ubiquitin-like"/>
    <property type="match status" value="1"/>
</dbReference>
<dbReference type="Ensembl" id="ENSMMST00000007190.1">
    <property type="protein sequence ID" value="ENSMMSP00000006525.1"/>
    <property type="gene ID" value="ENSMMSG00000005039.1"/>
</dbReference>
<name>A0A8C6CZU9_MOSMO</name>
<dbReference type="Proteomes" id="UP000694544">
    <property type="component" value="Unplaced"/>
</dbReference>
<dbReference type="AlphaFoldDB" id="A0A8C6CZU9"/>
<feature type="domain" description="Rad60/SUMO-like" evidence="2">
    <location>
        <begin position="18"/>
        <end position="48"/>
    </location>
</feature>
<dbReference type="Gene3D" id="3.10.20.90">
    <property type="entry name" value="Phosphatidylinositol 3-kinase Catalytic Subunit, Chain A, domain 1"/>
    <property type="match status" value="1"/>
</dbReference>
<reference evidence="3" key="2">
    <citation type="submission" date="2025-09" db="UniProtKB">
        <authorList>
            <consortium name="Ensembl"/>
        </authorList>
    </citation>
    <scope>IDENTIFICATION</scope>
</reference>
<evidence type="ECO:0000313" key="4">
    <source>
        <dbReference type="Proteomes" id="UP000694544"/>
    </source>
</evidence>
<protein>
    <recommendedName>
        <fullName evidence="2">Rad60/SUMO-like domain-containing protein</fullName>
    </recommendedName>
</protein>
<evidence type="ECO:0000256" key="1">
    <source>
        <dbReference type="ARBA" id="ARBA00022499"/>
    </source>
</evidence>
<organism evidence="3 4">
    <name type="scientific">Moschus moschiferus</name>
    <name type="common">Siberian musk deer</name>
    <name type="synonym">Moschus sibiricus</name>
    <dbReference type="NCBI Taxonomy" id="68415"/>
    <lineage>
        <taxon>Eukaryota</taxon>
        <taxon>Metazoa</taxon>
        <taxon>Chordata</taxon>
        <taxon>Craniata</taxon>
        <taxon>Vertebrata</taxon>
        <taxon>Euteleostomi</taxon>
        <taxon>Mammalia</taxon>
        <taxon>Eutheria</taxon>
        <taxon>Laurasiatheria</taxon>
        <taxon>Artiodactyla</taxon>
        <taxon>Ruminantia</taxon>
        <taxon>Pecora</taxon>
        <taxon>Moschidae</taxon>
        <taxon>Moschus</taxon>
    </lineage>
</organism>
<dbReference type="PANTHER" id="PTHR10562">
    <property type="entry name" value="SMALL UBIQUITIN-RELATED MODIFIER"/>
    <property type="match status" value="1"/>
</dbReference>
<reference evidence="3" key="1">
    <citation type="submission" date="2025-08" db="UniProtKB">
        <authorList>
            <consortium name="Ensembl"/>
        </authorList>
    </citation>
    <scope>IDENTIFICATION</scope>
</reference>
<dbReference type="InterPro" id="IPR029071">
    <property type="entry name" value="Ubiquitin-like_domsf"/>
</dbReference>
<dbReference type="Pfam" id="PF11976">
    <property type="entry name" value="Rad60-SLD"/>
    <property type="match status" value="1"/>
</dbReference>
<proteinExistence type="predicted"/>
<keyword evidence="4" id="KW-1185">Reference proteome</keyword>